<reference evidence="5" key="2">
    <citation type="submission" date="2023-02" db="EMBL/GenBank/DDBJ databases">
        <authorList>
            <consortium name="DOE Joint Genome Institute"/>
            <person name="Mondo S.J."/>
            <person name="Chang Y."/>
            <person name="Wang Y."/>
            <person name="Ahrendt S."/>
            <person name="Andreopoulos W."/>
            <person name="Barry K."/>
            <person name="Beard J."/>
            <person name="Benny G.L."/>
            <person name="Blankenship S."/>
            <person name="Bonito G."/>
            <person name="Cuomo C."/>
            <person name="Desiro A."/>
            <person name="Gervers K.A."/>
            <person name="Hundley H."/>
            <person name="Kuo A."/>
            <person name="LaButti K."/>
            <person name="Lang B.F."/>
            <person name="Lipzen A."/>
            <person name="O'Donnell K."/>
            <person name="Pangilinan J."/>
            <person name="Reynolds N."/>
            <person name="Sandor L."/>
            <person name="Smith M.W."/>
            <person name="Tsang A."/>
            <person name="Grigoriev I.V."/>
            <person name="Stajich J.E."/>
            <person name="Spatafora J.W."/>
        </authorList>
    </citation>
    <scope>NUCLEOTIDE SEQUENCE</scope>
    <source>
        <strain evidence="5">RSA 2281</strain>
    </source>
</reference>
<sequence>MATETFKKLYESSKLLVAQSNRDQLPVLERGLDQIDTETQRLFGKNKTDQEQTAHAHFFLAQNGINTQDLTQKLDAMDTTRIFQPADTINDTDVEKYLEQAHERSIIDTIEETRQNTIFDFEELSEQMMETNWRTTNRRILEEWDHHQNTSVFEDDKFIKSTTMTPTFRQRVLDYAAIIPKLNDARLSRKGFPVVEEFSKLSKSIHSERIHDRNLDIWKLLGNLAREVERHNKESSKMYSQLQSDDPAMANMTRRLIASAKNWLEKEYTEYIDDELVRHARDAKTGGVPSPAHRIRVFMNLKFKKGSGEWTDSRFEIVNGTAIWIYLYLLIRSGHSKQALQFVKENEQLFSAEPQFVRYFTEYMESPERRLRKTTHDAVVADYQRLEYGQQNADPYKLILYRVIGRCGLNKKRLPEIGTTEDYMWLQLSLVRQTENGEEYGYERYNLHDVQNLILSFKSNVFDNNGSSPRSYFLVLLLTLQFERAINYLYKNEKSRLEAVHFAIALAYHGLLRIPENPLTRSIDLLVIEDDERASLNFARLIYQYTRIFASIHNNQSSNTNNNIIINKDPNTTIPKEQYALNYLYLLTLYSDRQRYDSDDMITLCHQYIRELILGSKDPKVILGERSPELGRQRGLLDTYKDLIGIASERSFIQAILQPLAEKYTQEGRYLEAVFVYELTTDYNKVVDILNKQLGDALQQPRVTDANQTLLRRNSDEEIIRFALGRLADYEKQQHIGVLIKESKKHTVQVLINFLRSRSLYEEELYEQALQVIYQSGVIPLQDDFGQVQRAAEQFERLDEGISKNVPDMLLMVTDMLLKLWTTFTGPKLVSQPAAKETVARIEENIRAVLAFVGMIQFKMPADTITKLNRAEMMMSAHTHRLSQ</sequence>
<dbReference type="Pfam" id="PF04097">
    <property type="entry name" value="Nic96"/>
    <property type="match status" value="1"/>
</dbReference>
<proteinExistence type="inferred from homology"/>
<reference evidence="5" key="1">
    <citation type="journal article" date="2022" name="IScience">
        <title>Evolution of zygomycete secretomes and the origins of terrestrial fungal ecologies.</title>
        <authorList>
            <person name="Chang Y."/>
            <person name="Wang Y."/>
            <person name="Mondo S."/>
            <person name="Ahrendt S."/>
            <person name="Andreopoulos W."/>
            <person name="Barry K."/>
            <person name="Beard J."/>
            <person name="Benny G.L."/>
            <person name="Blankenship S."/>
            <person name="Bonito G."/>
            <person name="Cuomo C."/>
            <person name="Desiro A."/>
            <person name="Gervers K.A."/>
            <person name="Hundley H."/>
            <person name="Kuo A."/>
            <person name="LaButti K."/>
            <person name="Lang B.F."/>
            <person name="Lipzen A."/>
            <person name="O'Donnell K."/>
            <person name="Pangilinan J."/>
            <person name="Reynolds N."/>
            <person name="Sandor L."/>
            <person name="Smith M.E."/>
            <person name="Tsang A."/>
            <person name="Grigoriev I.V."/>
            <person name="Stajich J.E."/>
            <person name="Spatafora J.W."/>
        </authorList>
    </citation>
    <scope>NUCLEOTIDE SEQUENCE</scope>
    <source>
        <strain evidence="5">RSA 2281</strain>
    </source>
</reference>
<organism evidence="5 6">
    <name type="scientific">Phascolomyces articulosus</name>
    <dbReference type="NCBI Taxonomy" id="60185"/>
    <lineage>
        <taxon>Eukaryota</taxon>
        <taxon>Fungi</taxon>
        <taxon>Fungi incertae sedis</taxon>
        <taxon>Mucoromycota</taxon>
        <taxon>Mucoromycotina</taxon>
        <taxon>Mucoromycetes</taxon>
        <taxon>Mucorales</taxon>
        <taxon>Lichtheimiaceae</taxon>
        <taxon>Phascolomyces</taxon>
    </lineage>
</organism>
<dbReference type="PANTHER" id="PTHR11225">
    <property type="entry name" value="NUCLEAR PORE COMPLEX PROTEIN NUP93 NUCLEOPORIN NUP93 DEAD EYE PROTEIN"/>
    <property type="match status" value="1"/>
</dbReference>
<dbReference type="GO" id="GO:0017056">
    <property type="term" value="F:structural constituent of nuclear pore"/>
    <property type="evidence" value="ECO:0007669"/>
    <property type="project" value="InterPro"/>
</dbReference>
<comment type="subcellular location">
    <subcellularLocation>
        <location evidence="1">Nucleus envelope</location>
    </subcellularLocation>
    <subcellularLocation>
        <location evidence="4">Nucleus</location>
        <location evidence="4">Nuclear pore complex</location>
    </subcellularLocation>
</comment>
<keyword evidence="4" id="KW-0813">Transport</keyword>
<dbReference type="EMBL" id="JAIXMP010000038">
    <property type="protein sequence ID" value="KAI9248582.1"/>
    <property type="molecule type" value="Genomic_DNA"/>
</dbReference>
<dbReference type="PANTHER" id="PTHR11225:SF4">
    <property type="entry name" value="NUCLEAR PORE COMPLEX PROTEIN NUP93"/>
    <property type="match status" value="1"/>
</dbReference>
<evidence type="ECO:0000256" key="3">
    <source>
        <dbReference type="ARBA" id="ARBA00023242"/>
    </source>
</evidence>
<keyword evidence="3 4" id="KW-0539">Nucleus</keyword>
<comment type="similarity">
    <text evidence="2 4">Belongs to the nucleoporin interacting component (NIC) family.</text>
</comment>
<dbReference type="GO" id="GO:0006606">
    <property type="term" value="P:protein import into nucleus"/>
    <property type="evidence" value="ECO:0007669"/>
    <property type="project" value="TreeGrafter"/>
</dbReference>
<dbReference type="Proteomes" id="UP001209540">
    <property type="component" value="Unassembled WGS sequence"/>
</dbReference>
<keyword evidence="4" id="KW-0472">Membrane</keyword>
<evidence type="ECO:0000313" key="5">
    <source>
        <dbReference type="EMBL" id="KAI9248582.1"/>
    </source>
</evidence>
<accession>A0AAD5JZT6</accession>
<gene>
    <name evidence="5" type="ORF">BDA99DRAFT_542559</name>
</gene>
<keyword evidence="4" id="KW-0653">Protein transport</keyword>
<evidence type="ECO:0000313" key="6">
    <source>
        <dbReference type="Proteomes" id="UP001209540"/>
    </source>
</evidence>
<comment type="caution">
    <text evidence="5">The sequence shown here is derived from an EMBL/GenBank/DDBJ whole genome shotgun (WGS) entry which is preliminary data.</text>
</comment>
<keyword evidence="6" id="KW-1185">Reference proteome</keyword>
<keyword evidence="4" id="KW-0509">mRNA transport</keyword>
<dbReference type="InterPro" id="IPR007231">
    <property type="entry name" value="Nucleoporin_int_Nup93/Nic96"/>
</dbReference>
<dbReference type="GO" id="GO:0005643">
    <property type="term" value="C:nuclear pore"/>
    <property type="evidence" value="ECO:0007669"/>
    <property type="project" value="UniProtKB-SubCell"/>
</dbReference>
<evidence type="ECO:0000256" key="2">
    <source>
        <dbReference type="ARBA" id="ARBA00010186"/>
    </source>
</evidence>
<evidence type="ECO:0000256" key="1">
    <source>
        <dbReference type="ARBA" id="ARBA00004259"/>
    </source>
</evidence>
<dbReference type="GO" id="GO:0016973">
    <property type="term" value="P:poly(A)+ mRNA export from nucleus"/>
    <property type="evidence" value="ECO:0007669"/>
    <property type="project" value="TreeGrafter"/>
</dbReference>
<keyword evidence="4" id="KW-0811">Translocation</keyword>
<name>A0AAD5JZT6_9FUNG</name>
<evidence type="ECO:0000256" key="4">
    <source>
        <dbReference type="RuleBase" id="RU364035"/>
    </source>
</evidence>
<keyword evidence="4" id="KW-0906">Nuclear pore complex</keyword>
<protein>
    <recommendedName>
        <fullName evidence="4">Nuclear pore protein</fullName>
    </recommendedName>
</protein>
<dbReference type="AlphaFoldDB" id="A0AAD5JZT6"/>